<reference evidence="1" key="3">
    <citation type="submission" date="2022-06" db="UniProtKB">
        <authorList>
            <consortium name="EnsemblPlants"/>
        </authorList>
    </citation>
    <scope>IDENTIFICATION</scope>
</reference>
<name>A0A8R7UEW7_TRIUA</name>
<dbReference type="Proteomes" id="UP000015106">
    <property type="component" value="Chromosome 5"/>
</dbReference>
<keyword evidence="2" id="KW-1185">Reference proteome</keyword>
<evidence type="ECO:0000313" key="2">
    <source>
        <dbReference type="Proteomes" id="UP000015106"/>
    </source>
</evidence>
<dbReference type="EnsemblPlants" id="TuG1812G0100000830.01.T01">
    <property type="protein sequence ID" value="TuG1812G0100000830.01.T01"/>
    <property type="gene ID" value="TuG1812G0100000830.01"/>
</dbReference>
<reference evidence="2" key="1">
    <citation type="journal article" date="2013" name="Nature">
        <title>Draft genome of the wheat A-genome progenitor Triticum urartu.</title>
        <authorList>
            <person name="Ling H.Q."/>
            <person name="Zhao S."/>
            <person name="Liu D."/>
            <person name="Wang J."/>
            <person name="Sun H."/>
            <person name="Zhang C."/>
            <person name="Fan H."/>
            <person name="Li D."/>
            <person name="Dong L."/>
            <person name="Tao Y."/>
            <person name="Gao C."/>
            <person name="Wu H."/>
            <person name="Li Y."/>
            <person name="Cui Y."/>
            <person name="Guo X."/>
            <person name="Zheng S."/>
            <person name="Wang B."/>
            <person name="Yu K."/>
            <person name="Liang Q."/>
            <person name="Yang W."/>
            <person name="Lou X."/>
            <person name="Chen J."/>
            <person name="Feng M."/>
            <person name="Jian J."/>
            <person name="Zhang X."/>
            <person name="Luo G."/>
            <person name="Jiang Y."/>
            <person name="Liu J."/>
            <person name="Wang Z."/>
            <person name="Sha Y."/>
            <person name="Zhang B."/>
            <person name="Wu H."/>
            <person name="Tang D."/>
            <person name="Shen Q."/>
            <person name="Xue P."/>
            <person name="Zou S."/>
            <person name="Wang X."/>
            <person name="Liu X."/>
            <person name="Wang F."/>
            <person name="Yang Y."/>
            <person name="An X."/>
            <person name="Dong Z."/>
            <person name="Zhang K."/>
            <person name="Zhang X."/>
            <person name="Luo M.C."/>
            <person name="Dvorak J."/>
            <person name="Tong Y."/>
            <person name="Wang J."/>
            <person name="Yang H."/>
            <person name="Li Z."/>
            <person name="Wang D."/>
            <person name="Zhang A."/>
            <person name="Wang J."/>
        </authorList>
    </citation>
    <scope>NUCLEOTIDE SEQUENCE</scope>
    <source>
        <strain evidence="2">cv. G1812</strain>
    </source>
</reference>
<proteinExistence type="predicted"/>
<dbReference type="Gramene" id="TuG1812G0500001248.01.T01">
    <property type="protein sequence ID" value="TuG1812G0500001248.01.T01"/>
    <property type="gene ID" value="TuG1812G0500001248.01"/>
</dbReference>
<sequence>MRRASRNHLYLSPRGHQVMRWMNSQFAFIGSYETGKMIMVPATPKPITLELGEEDLFLFEYVDIDKRQQREQVLKGA</sequence>
<dbReference type="Proteomes" id="UP000015106">
    <property type="component" value="Chromosome 1"/>
</dbReference>
<dbReference type="AlphaFoldDB" id="A0A8R7UEW7"/>
<protein>
    <submittedName>
        <fullName evidence="1">Uncharacterized protein</fullName>
    </submittedName>
</protein>
<reference evidence="1" key="2">
    <citation type="submission" date="2018-03" db="EMBL/GenBank/DDBJ databases">
        <title>The Triticum urartu genome reveals the dynamic nature of wheat genome evolution.</title>
        <authorList>
            <person name="Ling H."/>
            <person name="Ma B."/>
            <person name="Shi X."/>
            <person name="Liu H."/>
            <person name="Dong L."/>
            <person name="Sun H."/>
            <person name="Cao Y."/>
            <person name="Gao Q."/>
            <person name="Zheng S."/>
            <person name="Li Y."/>
            <person name="Yu Y."/>
            <person name="Du H."/>
            <person name="Qi M."/>
            <person name="Li Y."/>
            <person name="Yu H."/>
            <person name="Cui Y."/>
            <person name="Wang N."/>
            <person name="Chen C."/>
            <person name="Wu H."/>
            <person name="Zhao Y."/>
            <person name="Zhang J."/>
            <person name="Li Y."/>
            <person name="Zhou W."/>
            <person name="Zhang B."/>
            <person name="Hu W."/>
            <person name="Eijk M."/>
            <person name="Tang J."/>
            <person name="Witsenboer H."/>
            <person name="Zhao S."/>
            <person name="Li Z."/>
            <person name="Zhang A."/>
            <person name="Wang D."/>
            <person name="Liang C."/>
        </authorList>
    </citation>
    <scope>NUCLEOTIDE SEQUENCE [LARGE SCALE GENOMIC DNA]</scope>
    <source>
        <strain evidence="1">cv. G1812</strain>
    </source>
</reference>
<accession>A0A8R7UEW7</accession>
<organism evidence="1 2">
    <name type="scientific">Triticum urartu</name>
    <name type="common">Red wild einkorn</name>
    <name type="synonym">Crithodium urartu</name>
    <dbReference type="NCBI Taxonomy" id="4572"/>
    <lineage>
        <taxon>Eukaryota</taxon>
        <taxon>Viridiplantae</taxon>
        <taxon>Streptophyta</taxon>
        <taxon>Embryophyta</taxon>
        <taxon>Tracheophyta</taxon>
        <taxon>Spermatophyta</taxon>
        <taxon>Magnoliopsida</taxon>
        <taxon>Liliopsida</taxon>
        <taxon>Poales</taxon>
        <taxon>Poaceae</taxon>
        <taxon>BOP clade</taxon>
        <taxon>Pooideae</taxon>
        <taxon>Triticodae</taxon>
        <taxon>Triticeae</taxon>
        <taxon>Triticinae</taxon>
        <taxon>Triticum</taxon>
    </lineage>
</organism>
<dbReference type="Gramene" id="TuG1812G0100000830.01.T01">
    <property type="protein sequence ID" value="TuG1812G0100000830.01.T01"/>
    <property type="gene ID" value="TuG1812G0100000830.01"/>
</dbReference>
<dbReference type="EnsemblPlants" id="TuG1812G0500001248.01.T01">
    <property type="protein sequence ID" value="TuG1812G0500001248.01.T01"/>
    <property type="gene ID" value="TuG1812G0500001248.01"/>
</dbReference>
<evidence type="ECO:0000313" key="1">
    <source>
        <dbReference type="EnsemblPlants" id="TuG1812G0500001248.01.T01"/>
    </source>
</evidence>